<keyword evidence="3" id="KW-1185">Reference proteome</keyword>
<dbReference type="InterPro" id="IPR012337">
    <property type="entry name" value="RNaseH-like_sf"/>
</dbReference>
<comment type="caution">
    <text evidence="2">The sequence shown here is derived from an EMBL/GenBank/DDBJ whole genome shotgun (WGS) entry which is preliminary data.</text>
</comment>
<dbReference type="AlphaFoldDB" id="A0A6D2K698"/>
<dbReference type="PANTHER" id="PTHR47074">
    <property type="entry name" value="BNAC02G40300D PROTEIN"/>
    <property type="match status" value="1"/>
</dbReference>
<proteinExistence type="predicted"/>
<dbReference type="GO" id="GO:0003676">
    <property type="term" value="F:nucleic acid binding"/>
    <property type="evidence" value="ECO:0007669"/>
    <property type="project" value="InterPro"/>
</dbReference>
<reference evidence="2" key="1">
    <citation type="submission" date="2020-01" db="EMBL/GenBank/DDBJ databases">
        <authorList>
            <person name="Mishra B."/>
        </authorList>
    </citation>
    <scope>NUCLEOTIDE SEQUENCE [LARGE SCALE GENOMIC DNA]</scope>
</reference>
<accession>A0A6D2K698</accession>
<dbReference type="InterPro" id="IPR002156">
    <property type="entry name" value="RNaseH_domain"/>
</dbReference>
<dbReference type="SUPFAM" id="SSF53098">
    <property type="entry name" value="Ribonuclease H-like"/>
    <property type="match status" value="1"/>
</dbReference>
<dbReference type="InterPro" id="IPR036397">
    <property type="entry name" value="RNaseH_sf"/>
</dbReference>
<evidence type="ECO:0000313" key="2">
    <source>
        <dbReference type="EMBL" id="CAA7048415.1"/>
    </source>
</evidence>
<dbReference type="Proteomes" id="UP000467841">
    <property type="component" value="Unassembled WGS sequence"/>
</dbReference>
<evidence type="ECO:0000313" key="3">
    <source>
        <dbReference type="Proteomes" id="UP000467841"/>
    </source>
</evidence>
<dbReference type="InterPro" id="IPR044730">
    <property type="entry name" value="RNase_H-like_dom_plant"/>
</dbReference>
<feature type="domain" description="RNase H type-1" evidence="1">
    <location>
        <begin position="45"/>
        <end position="165"/>
    </location>
</feature>
<dbReference type="Pfam" id="PF13456">
    <property type="entry name" value="RVT_3"/>
    <property type="match status" value="1"/>
</dbReference>
<dbReference type="PANTHER" id="PTHR47074:SF78">
    <property type="entry name" value="GB|AAF30348.1-RELATED"/>
    <property type="match status" value="1"/>
</dbReference>
<dbReference type="OrthoDB" id="1021815at2759"/>
<dbReference type="CDD" id="cd06222">
    <property type="entry name" value="RNase_H_like"/>
    <property type="match status" value="1"/>
</dbReference>
<dbReference type="InterPro" id="IPR052929">
    <property type="entry name" value="RNase_H-like_EbsB-rel"/>
</dbReference>
<dbReference type="GO" id="GO:0004523">
    <property type="term" value="F:RNA-DNA hybrid ribonuclease activity"/>
    <property type="evidence" value="ECO:0007669"/>
    <property type="project" value="InterPro"/>
</dbReference>
<dbReference type="Gene3D" id="3.30.420.10">
    <property type="entry name" value="Ribonuclease H-like superfamily/Ribonuclease H"/>
    <property type="match status" value="1"/>
</dbReference>
<name>A0A6D2K698_9BRAS</name>
<gene>
    <name evidence="2" type="ORF">MERR_LOCUS35650</name>
</gene>
<protein>
    <recommendedName>
        <fullName evidence="1">RNase H type-1 domain-containing protein</fullName>
    </recommendedName>
</protein>
<dbReference type="EMBL" id="CACVBM020001385">
    <property type="protein sequence ID" value="CAA7048415.1"/>
    <property type="molecule type" value="Genomic_DNA"/>
</dbReference>
<sequence length="194" mass="22326">MMMRLKGLHAVSEWIEANPLKQAERLQRSVSSQWEPPPDDFIKCNFDCSFSQESNVMKVGWIVRDSQGSFLEAGWATLPQVSSPLQAEAMAFIYVVQRMWVLGRRKVWFEGDNLVLTTTINQGKQNVELGNLLWDIRHWISKLPLSSLGYVNREKNQAADALAKHNLHNCLNIYKVYVSPPIWLVNFLYSPFTV</sequence>
<organism evidence="2 3">
    <name type="scientific">Microthlaspi erraticum</name>
    <dbReference type="NCBI Taxonomy" id="1685480"/>
    <lineage>
        <taxon>Eukaryota</taxon>
        <taxon>Viridiplantae</taxon>
        <taxon>Streptophyta</taxon>
        <taxon>Embryophyta</taxon>
        <taxon>Tracheophyta</taxon>
        <taxon>Spermatophyta</taxon>
        <taxon>Magnoliopsida</taxon>
        <taxon>eudicotyledons</taxon>
        <taxon>Gunneridae</taxon>
        <taxon>Pentapetalae</taxon>
        <taxon>rosids</taxon>
        <taxon>malvids</taxon>
        <taxon>Brassicales</taxon>
        <taxon>Brassicaceae</taxon>
        <taxon>Coluteocarpeae</taxon>
        <taxon>Microthlaspi</taxon>
    </lineage>
</organism>
<evidence type="ECO:0000259" key="1">
    <source>
        <dbReference type="Pfam" id="PF13456"/>
    </source>
</evidence>